<evidence type="ECO:0000313" key="4">
    <source>
        <dbReference type="Proteomes" id="UP000024284"/>
    </source>
</evidence>
<evidence type="ECO:0000256" key="1">
    <source>
        <dbReference type="SAM" id="MobiDB-lite"/>
    </source>
</evidence>
<dbReference type="InterPro" id="IPR050266">
    <property type="entry name" value="AB_hydrolase_sf"/>
</dbReference>
<dbReference type="Proteomes" id="UP000024284">
    <property type="component" value="Unassembled WGS sequence"/>
</dbReference>
<dbReference type="EMBL" id="JFZA02000001">
    <property type="protein sequence ID" value="KFG92157.1"/>
    <property type="molecule type" value="Genomic_DNA"/>
</dbReference>
<comment type="caution">
    <text evidence="3">The sequence shown here is derived from an EMBL/GenBank/DDBJ whole genome shotgun (WGS) entry which is preliminary data.</text>
</comment>
<sequence length="318" mass="36030">MPVTTLRSTPEDMNVTPSFSGPRNDRTDGPWANSPTSHFFTSLRTRLHYVDWGNHSAPTLILVHGALDHARSWDWTARALARDYHVVALDLRGHGDSAWSAEGAYLMADFVYDLAQLVDQFSRDKVTLIGHSLGGSLVLRYAGLFPDRVERLVAIEGLGLSPQAIREKAARAAPDRWREWIEQRRASARQTARHYPTLEAAVARMRERNDHLSVEQALHLTAHGVNRNEDGSYGWKFDPYLRNPAPQDMADDELPNFWRRISCPVLLCLGLDSWASNPVKDGRAAHFQNARLVEFAHAGHWLHHDQFDSFLAELRAFL</sequence>
<gene>
    <name evidence="3" type="ORF">BV98_000409</name>
</gene>
<evidence type="ECO:0000313" key="3">
    <source>
        <dbReference type="EMBL" id="KFG92157.1"/>
    </source>
</evidence>
<keyword evidence="3" id="KW-0378">Hydrolase</keyword>
<dbReference type="GO" id="GO:0016787">
    <property type="term" value="F:hydrolase activity"/>
    <property type="evidence" value="ECO:0007669"/>
    <property type="project" value="UniProtKB-KW"/>
</dbReference>
<dbReference type="AlphaFoldDB" id="A0A086PFI9"/>
<feature type="domain" description="AB hydrolase-1" evidence="2">
    <location>
        <begin position="58"/>
        <end position="305"/>
    </location>
</feature>
<dbReference type="PRINTS" id="PR00111">
    <property type="entry name" value="ABHYDROLASE"/>
</dbReference>
<dbReference type="InterPro" id="IPR000073">
    <property type="entry name" value="AB_hydrolase_1"/>
</dbReference>
<proteinExistence type="predicted"/>
<dbReference type="PANTHER" id="PTHR43798">
    <property type="entry name" value="MONOACYLGLYCEROL LIPASE"/>
    <property type="match status" value="1"/>
</dbReference>
<accession>A0A086PFI9</accession>
<dbReference type="STRING" id="76947.GCA_002080435_00609"/>
<dbReference type="InterPro" id="IPR029058">
    <property type="entry name" value="AB_hydrolase_fold"/>
</dbReference>
<dbReference type="eggNOG" id="COG2267">
    <property type="taxonomic scope" value="Bacteria"/>
</dbReference>
<dbReference type="Gene3D" id="3.40.50.1820">
    <property type="entry name" value="alpha/beta hydrolase"/>
    <property type="match status" value="1"/>
</dbReference>
<reference evidence="3" key="1">
    <citation type="submission" date="2014-08" db="EMBL/GenBank/DDBJ databases">
        <title>Draft genome sequences of Sphingobium herbicidovorans.</title>
        <authorList>
            <person name="Gan H.M."/>
            <person name="Gan H.Y."/>
            <person name="Savka M.A."/>
        </authorList>
    </citation>
    <scope>NUCLEOTIDE SEQUENCE [LARGE SCALE GENOMIC DNA]</scope>
    <source>
        <strain evidence="3">NBRC 16415</strain>
    </source>
</reference>
<feature type="region of interest" description="Disordered" evidence="1">
    <location>
        <begin position="1"/>
        <end position="32"/>
    </location>
</feature>
<dbReference type="SUPFAM" id="SSF53474">
    <property type="entry name" value="alpha/beta-Hydrolases"/>
    <property type="match status" value="1"/>
</dbReference>
<protein>
    <submittedName>
        <fullName evidence="3">Alpha/beta hydrolase</fullName>
    </submittedName>
</protein>
<evidence type="ECO:0000259" key="2">
    <source>
        <dbReference type="Pfam" id="PF00561"/>
    </source>
</evidence>
<dbReference type="PANTHER" id="PTHR43798:SF33">
    <property type="entry name" value="HYDROLASE, PUTATIVE (AFU_ORTHOLOGUE AFUA_2G14860)-RELATED"/>
    <property type="match status" value="1"/>
</dbReference>
<organism evidence="3 4">
    <name type="scientific">Sphingobium herbicidovorans (strain ATCC 700291 / DSM 11019 / CCUG 56400 / KCTC 2939 / LMG 18315 / NBRC 16415 / MH)</name>
    <name type="common">Sphingomonas herbicidovorans</name>
    <dbReference type="NCBI Taxonomy" id="1219045"/>
    <lineage>
        <taxon>Bacteria</taxon>
        <taxon>Pseudomonadati</taxon>
        <taxon>Pseudomonadota</taxon>
        <taxon>Alphaproteobacteria</taxon>
        <taxon>Sphingomonadales</taxon>
        <taxon>Sphingomonadaceae</taxon>
        <taxon>Sphingobium</taxon>
    </lineage>
</organism>
<dbReference type="PRINTS" id="PR00412">
    <property type="entry name" value="EPOXHYDRLASE"/>
</dbReference>
<dbReference type="Pfam" id="PF00561">
    <property type="entry name" value="Abhydrolase_1"/>
    <property type="match status" value="1"/>
</dbReference>
<dbReference type="GO" id="GO:0016020">
    <property type="term" value="C:membrane"/>
    <property type="evidence" value="ECO:0007669"/>
    <property type="project" value="TreeGrafter"/>
</dbReference>
<dbReference type="PATRIC" id="fig|1219045.3.peg.415"/>
<keyword evidence="4" id="KW-1185">Reference proteome</keyword>
<dbReference type="InterPro" id="IPR000639">
    <property type="entry name" value="Epox_hydrolase-like"/>
</dbReference>
<name>A0A086PFI9_SPHHM</name>